<dbReference type="InterPro" id="IPR032633">
    <property type="entry name" value="ThiJ-like"/>
</dbReference>
<reference evidence="1 2" key="1">
    <citation type="journal article" date="2016" name="Mol. Biol. Evol.">
        <title>Comparative Genomics of Early-Diverging Mushroom-Forming Fungi Provides Insights into the Origins of Lignocellulose Decay Capabilities.</title>
        <authorList>
            <person name="Nagy L.G."/>
            <person name="Riley R."/>
            <person name="Tritt A."/>
            <person name="Adam C."/>
            <person name="Daum C."/>
            <person name="Floudas D."/>
            <person name="Sun H."/>
            <person name="Yadav J.S."/>
            <person name="Pangilinan J."/>
            <person name="Larsson K.H."/>
            <person name="Matsuura K."/>
            <person name="Barry K."/>
            <person name="Labutti K."/>
            <person name="Kuo R."/>
            <person name="Ohm R.A."/>
            <person name="Bhattacharya S.S."/>
            <person name="Shirouzu T."/>
            <person name="Yoshinaga Y."/>
            <person name="Martin F.M."/>
            <person name="Grigoriev I.V."/>
            <person name="Hibbett D.S."/>
        </authorList>
    </citation>
    <scope>NUCLEOTIDE SEQUENCE [LARGE SCALE GENOMIC DNA]</scope>
    <source>
        <strain evidence="1 2">CBS 109695</strain>
    </source>
</reference>
<dbReference type="Pfam" id="PF17124">
    <property type="entry name" value="ThiJ_like"/>
    <property type="match status" value="1"/>
</dbReference>
<dbReference type="PANTHER" id="PTHR43068">
    <property type="entry name" value="SLR1854 PROTEIN"/>
    <property type="match status" value="1"/>
</dbReference>
<gene>
    <name evidence="1" type="ORF">FIBSPDRAFT_868774</name>
</gene>
<dbReference type="OrthoDB" id="543156at2759"/>
<sequence>MAPTTVIIPAYRDFDPTELSIPWKILSDWGPSNVTITFTTIDGKPAECDSLVLKGPLFGFLGASKAAKEAYTAMIASKEFLHPLKWEETDFDAYDGVWLGGGHAQGVKEYLDSKVLQTQLAAYMPKTKAGSADPKVLAAVCHGPVLLSRTLDESGKSVLAGRETSCLPYHMERDAYNLTRFHLGEYYRTYPAYVQHEVEASGASAVTTGPEGVLDRVSGKIDKPFTVTDGDSNYVSARWPGDSWALAELFIEKLKAVKGA</sequence>
<dbReference type="Gene3D" id="3.40.50.880">
    <property type="match status" value="1"/>
</dbReference>
<evidence type="ECO:0000313" key="1">
    <source>
        <dbReference type="EMBL" id="KZP13921.1"/>
    </source>
</evidence>
<dbReference type="PANTHER" id="PTHR43068:SF1">
    <property type="entry name" value="SLR1854 PROTEIN"/>
    <property type="match status" value="1"/>
</dbReference>
<dbReference type="STRING" id="436010.A0A166CR98"/>
<name>A0A166CR98_9AGAM</name>
<proteinExistence type="predicted"/>
<organism evidence="1 2">
    <name type="scientific">Athelia psychrophila</name>
    <dbReference type="NCBI Taxonomy" id="1759441"/>
    <lineage>
        <taxon>Eukaryota</taxon>
        <taxon>Fungi</taxon>
        <taxon>Dikarya</taxon>
        <taxon>Basidiomycota</taxon>
        <taxon>Agaricomycotina</taxon>
        <taxon>Agaricomycetes</taxon>
        <taxon>Agaricomycetidae</taxon>
        <taxon>Atheliales</taxon>
        <taxon>Atheliaceae</taxon>
        <taxon>Athelia</taxon>
    </lineage>
</organism>
<dbReference type="SUPFAM" id="SSF52317">
    <property type="entry name" value="Class I glutamine amidotransferase-like"/>
    <property type="match status" value="1"/>
</dbReference>
<dbReference type="InterPro" id="IPR029062">
    <property type="entry name" value="Class_I_gatase-like"/>
</dbReference>
<dbReference type="Proteomes" id="UP000076532">
    <property type="component" value="Unassembled WGS sequence"/>
</dbReference>
<dbReference type="AlphaFoldDB" id="A0A166CR98"/>
<keyword evidence="2" id="KW-1185">Reference proteome</keyword>
<evidence type="ECO:0000313" key="2">
    <source>
        <dbReference type="Proteomes" id="UP000076532"/>
    </source>
</evidence>
<accession>A0A166CR98</accession>
<protein>
    <submittedName>
        <fullName evidence="1">Class I glutamine amidotransferase-like protein</fullName>
    </submittedName>
</protein>
<dbReference type="EMBL" id="KV417625">
    <property type="protein sequence ID" value="KZP13921.1"/>
    <property type="molecule type" value="Genomic_DNA"/>
</dbReference>